<feature type="transmembrane region" description="Helical" evidence="2">
    <location>
        <begin position="271"/>
        <end position="290"/>
    </location>
</feature>
<dbReference type="OrthoDB" id="8809170at2"/>
<dbReference type="InterPro" id="IPR027417">
    <property type="entry name" value="P-loop_NTPase"/>
</dbReference>
<dbReference type="Pfam" id="PF05707">
    <property type="entry name" value="Zot"/>
    <property type="match status" value="1"/>
</dbReference>
<accession>A0A3A8ECF2</accession>
<gene>
    <name evidence="4" type="ORF">D7V20_18325</name>
</gene>
<keyword evidence="2" id="KW-0812">Transmembrane</keyword>
<keyword evidence="2" id="KW-0472">Membrane</keyword>
<dbReference type="Gene3D" id="3.40.50.300">
    <property type="entry name" value="P-loop containing nucleotide triphosphate hydrolases"/>
    <property type="match status" value="1"/>
</dbReference>
<dbReference type="Proteomes" id="UP000280405">
    <property type="component" value="Unassembled WGS sequence"/>
</dbReference>
<protein>
    <recommendedName>
        <fullName evidence="3">Zona occludens toxin N-terminal domain-containing protein</fullName>
    </recommendedName>
</protein>
<dbReference type="AlphaFoldDB" id="A0A3A8ECF2"/>
<keyword evidence="2" id="KW-1133">Transmembrane helix</keyword>
<dbReference type="RefSeq" id="WP_120385328.1">
    <property type="nucleotide sequence ID" value="NZ_RAXT01000095.1"/>
</dbReference>
<dbReference type="InterPro" id="IPR008900">
    <property type="entry name" value="Zot_N"/>
</dbReference>
<dbReference type="EMBL" id="RAXT01000095">
    <property type="protein sequence ID" value="RKG32325.1"/>
    <property type="molecule type" value="Genomic_DNA"/>
</dbReference>
<evidence type="ECO:0000256" key="1">
    <source>
        <dbReference type="SAM" id="MobiDB-lite"/>
    </source>
</evidence>
<evidence type="ECO:0000313" key="5">
    <source>
        <dbReference type="Proteomes" id="UP000280405"/>
    </source>
</evidence>
<sequence length="491" mass="56749">MLNLVTGTPGASKTAFVVTQLDKLERQNFLNVRKNKLVYEHNLSLFEKFKDEFALYIYEEGSGSERRTITEMLPEDYFYFLKEDYEDLRPDDYFKKTTRYNEIVDRINDTHGHQKFELFQPVRTIYTNIKALKIPYTRALIHDWRDAPDGSVFVLDEVQLVAPYSNKKSEDQIILDLTIHRHRGFDFYFITQAPRFLHPVVKELVGCHYHITRPYGWTPKVYQYGSARDNPNALVNKVNCENKFSFKPSDRIFTLYKSTTINTHQKRIPRFVFFIGAFVLVMGYLFYHFAFKDNVIYDQVGNSLSGKPQETNANNKQATASNINSDQSDLSTQCRKASNIEKPECVKWFDDLSKQKSSVTDSGEVIHQVSYDSNNPYDFQPKSTIQIVDYPRLTGCAKKPNGQLVGIDQQGNIMPKIKQSHCQKWLNGERLFDYTRSPVQVQNNVNTSNQVNPSDAVQSTVKRDIPQEINYANNQVDPQLEARTVNGANAL</sequence>
<evidence type="ECO:0000259" key="3">
    <source>
        <dbReference type="Pfam" id="PF05707"/>
    </source>
</evidence>
<proteinExistence type="predicted"/>
<evidence type="ECO:0000313" key="4">
    <source>
        <dbReference type="EMBL" id="RKG32325.1"/>
    </source>
</evidence>
<reference evidence="4 5" key="1">
    <citation type="submission" date="2018-09" db="EMBL/GenBank/DDBJ databases">
        <title>The draft genome of Acinetobacter spp. strains.</title>
        <authorList>
            <person name="Qin J."/>
            <person name="Feng Y."/>
            <person name="Zong Z."/>
        </authorList>
    </citation>
    <scope>NUCLEOTIDE SEQUENCE [LARGE SCALE GENOMIC DNA]</scope>
    <source>
        <strain evidence="4 5">WCHAc060115</strain>
    </source>
</reference>
<keyword evidence="5" id="KW-1185">Reference proteome</keyword>
<organism evidence="4 5">
    <name type="scientific">Acinetobacter rongchengensis</name>
    <dbReference type="NCBI Taxonomy" id="2419601"/>
    <lineage>
        <taxon>Bacteria</taxon>
        <taxon>Pseudomonadati</taxon>
        <taxon>Pseudomonadota</taxon>
        <taxon>Gammaproteobacteria</taxon>
        <taxon>Moraxellales</taxon>
        <taxon>Moraxellaceae</taxon>
        <taxon>Acinetobacter</taxon>
    </lineage>
</organism>
<feature type="domain" description="Zona occludens toxin N-terminal" evidence="3">
    <location>
        <begin position="135"/>
        <end position="260"/>
    </location>
</feature>
<evidence type="ECO:0000256" key="2">
    <source>
        <dbReference type="SAM" id="Phobius"/>
    </source>
</evidence>
<name>A0A3A8ECF2_9GAMM</name>
<feature type="region of interest" description="Disordered" evidence="1">
    <location>
        <begin position="307"/>
        <end position="329"/>
    </location>
</feature>
<comment type="caution">
    <text evidence="4">The sequence shown here is derived from an EMBL/GenBank/DDBJ whole genome shotgun (WGS) entry which is preliminary data.</text>
</comment>